<evidence type="ECO:0000313" key="3">
    <source>
        <dbReference type="Proteomes" id="UP001500630"/>
    </source>
</evidence>
<dbReference type="Proteomes" id="UP001500630">
    <property type="component" value="Unassembled WGS sequence"/>
</dbReference>
<feature type="compositionally biased region" description="Basic residues" evidence="1">
    <location>
        <begin position="89"/>
        <end position="101"/>
    </location>
</feature>
<accession>A0ABP6XB76</accession>
<dbReference type="EMBL" id="BAABDQ010000010">
    <property type="protein sequence ID" value="GAA3563462.1"/>
    <property type="molecule type" value="Genomic_DNA"/>
</dbReference>
<feature type="region of interest" description="Disordered" evidence="1">
    <location>
        <begin position="89"/>
        <end position="130"/>
    </location>
</feature>
<name>A0ABP6XB76_9ACTN</name>
<evidence type="ECO:0000256" key="1">
    <source>
        <dbReference type="SAM" id="MobiDB-lite"/>
    </source>
</evidence>
<reference evidence="3" key="1">
    <citation type="journal article" date="2019" name="Int. J. Syst. Evol. Microbiol.">
        <title>The Global Catalogue of Microorganisms (GCM) 10K type strain sequencing project: providing services to taxonomists for standard genome sequencing and annotation.</title>
        <authorList>
            <consortium name="The Broad Institute Genomics Platform"/>
            <consortium name="The Broad Institute Genome Sequencing Center for Infectious Disease"/>
            <person name="Wu L."/>
            <person name="Ma J."/>
        </authorList>
    </citation>
    <scope>NUCLEOTIDE SEQUENCE [LARGE SCALE GENOMIC DNA]</scope>
    <source>
        <strain evidence="3">JCM 17326</strain>
    </source>
</reference>
<comment type="caution">
    <text evidence="2">The sequence shown here is derived from an EMBL/GenBank/DDBJ whole genome shotgun (WGS) entry which is preliminary data.</text>
</comment>
<protein>
    <submittedName>
        <fullName evidence="2">Uncharacterized protein</fullName>
    </submittedName>
</protein>
<feature type="compositionally biased region" description="Polar residues" evidence="1">
    <location>
        <begin position="117"/>
        <end position="130"/>
    </location>
</feature>
<sequence length="130" mass="14525">MAILVHAAHGRHGETYRGRKTPVGGPPYAAGAARVIYSASGRRAHFRPGRSGLSRCRQFVRRHRSRGGDRVRGMAFSRESPFGKERFPVRRGARRRPRIRAARTPQAGWRIHDKSGSSHTNLIDNSSSDD</sequence>
<proteinExistence type="predicted"/>
<organism evidence="2 3">
    <name type="scientific">Nonomuraea rosea</name>
    <dbReference type="NCBI Taxonomy" id="638574"/>
    <lineage>
        <taxon>Bacteria</taxon>
        <taxon>Bacillati</taxon>
        <taxon>Actinomycetota</taxon>
        <taxon>Actinomycetes</taxon>
        <taxon>Streptosporangiales</taxon>
        <taxon>Streptosporangiaceae</taxon>
        <taxon>Nonomuraea</taxon>
    </lineage>
</organism>
<evidence type="ECO:0000313" key="2">
    <source>
        <dbReference type="EMBL" id="GAA3563462.1"/>
    </source>
</evidence>
<keyword evidence="3" id="KW-1185">Reference proteome</keyword>
<gene>
    <name evidence="2" type="ORF">GCM10022419_050240</name>
</gene>